<dbReference type="PANTHER" id="PTHR23531">
    <property type="entry name" value="QUINOLENE RESISTANCE PROTEIN NORA"/>
    <property type="match status" value="1"/>
</dbReference>
<dbReference type="InterPro" id="IPR011701">
    <property type="entry name" value="MFS"/>
</dbReference>
<feature type="transmembrane region" description="Helical" evidence="4">
    <location>
        <begin position="302"/>
        <end position="325"/>
    </location>
</feature>
<dbReference type="PANTHER" id="PTHR23531:SF2">
    <property type="entry name" value="PERMEASE"/>
    <property type="match status" value="1"/>
</dbReference>
<dbReference type="RefSeq" id="WP_064102457.1">
    <property type="nucleotide sequence ID" value="NZ_JACSPT010000003.1"/>
</dbReference>
<feature type="transmembrane region" description="Helical" evidence="4">
    <location>
        <begin position="278"/>
        <end position="296"/>
    </location>
</feature>
<protein>
    <submittedName>
        <fullName evidence="6">MFS transporter</fullName>
    </submittedName>
</protein>
<evidence type="ECO:0000256" key="3">
    <source>
        <dbReference type="ARBA" id="ARBA00023136"/>
    </source>
</evidence>
<dbReference type="CDD" id="cd17489">
    <property type="entry name" value="MFS_YfcJ_like"/>
    <property type="match status" value="1"/>
</dbReference>
<feature type="transmembrane region" description="Helical" evidence="4">
    <location>
        <begin position="49"/>
        <end position="66"/>
    </location>
</feature>
<proteinExistence type="predicted"/>
<dbReference type="SUPFAM" id="SSF103473">
    <property type="entry name" value="MFS general substrate transporter"/>
    <property type="match status" value="1"/>
</dbReference>
<accession>A0ABR8VUG3</accession>
<keyword evidence="3 4" id="KW-0472">Membrane</keyword>
<evidence type="ECO:0000256" key="1">
    <source>
        <dbReference type="ARBA" id="ARBA00022692"/>
    </source>
</evidence>
<dbReference type="InterPro" id="IPR052714">
    <property type="entry name" value="MFS_Exporter"/>
</dbReference>
<dbReference type="PROSITE" id="PS50850">
    <property type="entry name" value="MFS"/>
    <property type="match status" value="1"/>
</dbReference>
<keyword evidence="7" id="KW-1185">Reference proteome</keyword>
<evidence type="ECO:0000313" key="6">
    <source>
        <dbReference type="EMBL" id="MBD8008404.1"/>
    </source>
</evidence>
<keyword evidence="2 4" id="KW-1133">Transmembrane helix</keyword>
<dbReference type="InterPro" id="IPR020846">
    <property type="entry name" value="MFS_dom"/>
</dbReference>
<reference evidence="6 7" key="1">
    <citation type="submission" date="2020-08" db="EMBL/GenBank/DDBJ databases">
        <title>A Genomic Blueprint of the Chicken Gut Microbiome.</title>
        <authorList>
            <person name="Gilroy R."/>
            <person name="Ravi A."/>
            <person name="Getino M."/>
            <person name="Pursley I."/>
            <person name="Horton D.L."/>
            <person name="Alikhan N.-F."/>
            <person name="Baker D."/>
            <person name="Gharbi K."/>
            <person name="Hall N."/>
            <person name="Watson M."/>
            <person name="Adriaenssens E.M."/>
            <person name="Foster-Nyarko E."/>
            <person name="Jarju S."/>
            <person name="Secka A."/>
            <person name="Antonio M."/>
            <person name="Oren A."/>
            <person name="Chaudhuri R."/>
            <person name="La Ragione R.M."/>
            <person name="Hildebrand F."/>
            <person name="Pallen M.J."/>
        </authorList>
    </citation>
    <scope>NUCLEOTIDE SEQUENCE [LARGE SCALE GENOMIC DNA]</scope>
    <source>
        <strain evidence="6 7">Sa1BUA6</strain>
    </source>
</reference>
<feature type="transmembrane region" description="Helical" evidence="4">
    <location>
        <begin position="210"/>
        <end position="235"/>
    </location>
</feature>
<dbReference type="EMBL" id="JACSPT010000003">
    <property type="protein sequence ID" value="MBD8008404.1"/>
    <property type="molecule type" value="Genomic_DNA"/>
</dbReference>
<feature type="transmembrane region" description="Helical" evidence="4">
    <location>
        <begin position="103"/>
        <end position="125"/>
    </location>
</feature>
<feature type="transmembrane region" description="Helical" evidence="4">
    <location>
        <begin position="247"/>
        <end position="266"/>
    </location>
</feature>
<organism evidence="6 7">
    <name type="scientific">Acinetobacter pecorum</name>
    <dbReference type="NCBI Taxonomy" id="2762215"/>
    <lineage>
        <taxon>Bacteria</taxon>
        <taxon>Pseudomonadati</taxon>
        <taxon>Pseudomonadota</taxon>
        <taxon>Gammaproteobacteria</taxon>
        <taxon>Moraxellales</taxon>
        <taxon>Moraxellaceae</taxon>
        <taxon>Acinetobacter</taxon>
    </lineage>
</organism>
<dbReference type="InterPro" id="IPR036259">
    <property type="entry name" value="MFS_trans_sf"/>
</dbReference>
<dbReference type="Pfam" id="PF07690">
    <property type="entry name" value="MFS_1"/>
    <property type="match status" value="1"/>
</dbReference>
<name>A0ABR8VUG3_9GAMM</name>
<evidence type="ECO:0000259" key="5">
    <source>
        <dbReference type="PROSITE" id="PS50850"/>
    </source>
</evidence>
<evidence type="ECO:0000256" key="4">
    <source>
        <dbReference type="SAM" id="Phobius"/>
    </source>
</evidence>
<feature type="transmembrane region" description="Helical" evidence="4">
    <location>
        <begin position="366"/>
        <end position="383"/>
    </location>
</feature>
<feature type="transmembrane region" description="Helical" evidence="4">
    <location>
        <begin position="137"/>
        <end position="162"/>
    </location>
</feature>
<gene>
    <name evidence="6" type="ORF">H9629_03480</name>
</gene>
<feature type="transmembrane region" description="Helical" evidence="4">
    <location>
        <begin position="78"/>
        <end position="97"/>
    </location>
</feature>
<sequence>MSVNAERLWNRSFILCLFNNFFLFVYYFALLTVLPIYIMKDLGGSVKEAGLALTLFLASSIAIRPFSGMIIEKFGKKITMRSAGIVFALFAFSYLLVDSMWSLLVVRFLHGIWFSILTTVAVPVANEFIPEQRKGEGMGYFVMSTNLGVVFGPLLALTVIQITSFKVLFGVLAVIISLGLIFCWMLKITELPKRDAISKEKNSLSLKDILEVKVLAVSFVALLTAFAYSGIMSFITAFSETKQLLDYTSVFFIVFAASMLLVRPWVGKIYDRKGPSAVIYPSFVFFAIGLVIVSLISNQWILWLSAVFIGIGYGSLFPCLQTLAIQSVDTQRMGHAISTFFTLFDLGLAIGSVVIGILIASWGFETTYILSAVLVMMTIWVYRQYVAKKRHKRPAGLE</sequence>
<feature type="transmembrane region" description="Helical" evidence="4">
    <location>
        <begin position="337"/>
        <end position="360"/>
    </location>
</feature>
<evidence type="ECO:0000313" key="7">
    <source>
        <dbReference type="Proteomes" id="UP000621930"/>
    </source>
</evidence>
<dbReference type="Gene3D" id="1.20.1250.20">
    <property type="entry name" value="MFS general substrate transporter like domains"/>
    <property type="match status" value="1"/>
</dbReference>
<feature type="transmembrane region" description="Helical" evidence="4">
    <location>
        <begin position="168"/>
        <end position="189"/>
    </location>
</feature>
<feature type="transmembrane region" description="Helical" evidence="4">
    <location>
        <begin position="12"/>
        <end position="37"/>
    </location>
</feature>
<evidence type="ECO:0000256" key="2">
    <source>
        <dbReference type="ARBA" id="ARBA00022989"/>
    </source>
</evidence>
<feature type="domain" description="Major facilitator superfamily (MFS) profile" evidence="5">
    <location>
        <begin position="13"/>
        <end position="390"/>
    </location>
</feature>
<dbReference type="Proteomes" id="UP000621930">
    <property type="component" value="Unassembled WGS sequence"/>
</dbReference>
<keyword evidence="1 4" id="KW-0812">Transmembrane</keyword>
<comment type="caution">
    <text evidence="6">The sequence shown here is derived from an EMBL/GenBank/DDBJ whole genome shotgun (WGS) entry which is preliminary data.</text>
</comment>